<protein>
    <recommendedName>
        <fullName evidence="1">Reverse transcriptase zinc-binding domain-containing protein</fullName>
    </recommendedName>
</protein>
<reference evidence="2" key="2">
    <citation type="journal article" date="2024" name="Plant">
        <title>Genomic evolution and insights into agronomic trait innovations of Sesamum species.</title>
        <authorList>
            <person name="Miao H."/>
            <person name="Wang L."/>
            <person name="Qu L."/>
            <person name="Liu H."/>
            <person name="Sun Y."/>
            <person name="Le M."/>
            <person name="Wang Q."/>
            <person name="Wei S."/>
            <person name="Zheng Y."/>
            <person name="Lin W."/>
            <person name="Duan Y."/>
            <person name="Cao H."/>
            <person name="Xiong S."/>
            <person name="Wang X."/>
            <person name="Wei L."/>
            <person name="Li C."/>
            <person name="Ma Q."/>
            <person name="Ju M."/>
            <person name="Zhao R."/>
            <person name="Li G."/>
            <person name="Mu C."/>
            <person name="Tian Q."/>
            <person name="Mei H."/>
            <person name="Zhang T."/>
            <person name="Gao T."/>
            <person name="Zhang H."/>
        </authorList>
    </citation>
    <scope>NUCLEOTIDE SEQUENCE</scope>
    <source>
        <strain evidence="2">G02</strain>
    </source>
</reference>
<reference evidence="2" key="1">
    <citation type="submission" date="2020-06" db="EMBL/GenBank/DDBJ databases">
        <authorList>
            <person name="Li T."/>
            <person name="Hu X."/>
            <person name="Zhang T."/>
            <person name="Song X."/>
            <person name="Zhang H."/>
            <person name="Dai N."/>
            <person name="Sheng W."/>
            <person name="Hou X."/>
            <person name="Wei L."/>
        </authorList>
    </citation>
    <scope>NUCLEOTIDE SEQUENCE</scope>
    <source>
        <strain evidence="2">G02</strain>
        <tissue evidence="2">Leaf</tissue>
    </source>
</reference>
<dbReference type="Pfam" id="PF13966">
    <property type="entry name" value="zf-RVT"/>
    <property type="match status" value="1"/>
</dbReference>
<proteinExistence type="predicted"/>
<evidence type="ECO:0000313" key="2">
    <source>
        <dbReference type="EMBL" id="KAL0437725.1"/>
    </source>
</evidence>
<comment type="caution">
    <text evidence="2">The sequence shown here is derived from an EMBL/GenBank/DDBJ whole genome shotgun (WGS) entry which is preliminary data.</text>
</comment>
<sequence>MQAIQRVITQHFDSLFRSSNPSTHVINEVLNTVTLMVSSEMNDMLLLPFTPDEVKRALHQMYPYKSPGLDAYVPGHLITDNILIPYEINHFLAHKYWGRKGHIALKLDISKAYDRVEWSFLERALHRLGFHETFVSLIMACVSTVSFSFMLNGSNFKYIRPNRGICLTSSYAGWRKGAVVTSLLNDERVGWDAALVRALFPSHDADSNLEVPVKGTDFVDNLIWHYGLREKFTVSSAYRLTLTIDEATHTKHRTGSTSGNSPDWKFIWIAILPPKVQLFAWRMCKQAVPTLENLARRGVKGLGAARGAPLQQKEWNTSCFGAPTQDRFGLSHCCHGPWCPNFRVRLKGGYV</sequence>
<name>A0AAW2W7Q8_SESRA</name>
<dbReference type="EMBL" id="JACGWJ010000002">
    <property type="protein sequence ID" value="KAL0437725.1"/>
    <property type="molecule type" value="Genomic_DNA"/>
</dbReference>
<dbReference type="InterPro" id="IPR026960">
    <property type="entry name" value="RVT-Znf"/>
</dbReference>
<dbReference type="PANTHER" id="PTHR19446">
    <property type="entry name" value="REVERSE TRANSCRIPTASES"/>
    <property type="match status" value="1"/>
</dbReference>
<organism evidence="2">
    <name type="scientific">Sesamum radiatum</name>
    <name type="common">Black benniseed</name>
    <dbReference type="NCBI Taxonomy" id="300843"/>
    <lineage>
        <taxon>Eukaryota</taxon>
        <taxon>Viridiplantae</taxon>
        <taxon>Streptophyta</taxon>
        <taxon>Embryophyta</taxon>
        <taxon>Tracheophyta</taxon>
        <taxon>Spermatophyta</taxon>
        <taxon>Magnoliopsida</taxon>
        <taxon>eudicotyledons</taxon>
        <taxon>Gunneridae</taxon>
        <taxon>Pentapetalae</taxon>
        <taxon>asterids</taxon>
        <taxon>lamiids</taxon>
        <taxon>Lamiales</taxon>
        <taxon>Pedaliaceae</taxon>
        <taxon>Sesamum</taxon>
    </lineage>
</organism>
<gene>
    <name evidence="2" type="ORF">Sradi_0480400</name>
</gene>
<feature type="domain" description="Reverse transcriptase zinc-binding" evidence="1">
    <location>
        <begin position="232"/>
        <end position="300"/>
    </location>
</feature>
<dbReference type="AlphaFoldDB" id="A0AAW2W7Q8"/>
<evidence type="ECO:0000259" key="1">
    <source>
        <dbReference type="Pfam" id="PF13966"/>
    </source>
</evidence>
<accession>A0AAW2W7Q8</accession>